<keyword evidence="1" id="KW-0472">Membrane</keyword>
<feature type="transmembrane region" description="Helical" evidence="1">
    <location>
        <begin position="20"/>
        <end position="40"/>
    </location>
</feature>
<dbReference type="AlphaFoldDB" id="W7INB1"/>
<proteinExistence type="predicted"/>
<dbReference type="eggNOG" id="ENOG503242C">
    <property type="taxonomic scope" value="Bacteria"/>
</dbReference>
<gene>
    <name evidence="2" type="ORF">UO65_6652</name>
</gene>
<evidence type="ECO:0000313" key="2">
    <source>
        <dbReference type="EMBL" id="EWC58041.1"/>
    </source>
</evidence>
<feature type="transmembrane region" description="Helical" evidence="1">
    <location>
        <begin position="47"/>
        <end position="67"/>
    </location>
</feature>
<feature type="transmembrane region" description="Helical" evidence="1">
    <location>
        <begin position="105"/>
        <end position="122"/>
    </location>
</feature>
<feature type="transmembrane region" description="Helical" evidence="1">
    <location>
        <begin position="128"/>
        <end position="144"/>
    </location>
</feature>
<accession>W7INB1</accession>
<protein>
    <submittedName>
        <fullName evidence="2">Uncharacterized protein</fullName>
    </submittedName>
</protein>
<keyword evidence="1" id="KW-0812">Transmembrane</keyword>
<keyword evidence="1" id="KW-1133">Transmembrane helix</keyword>
<comment type="caution">
    <text evidence="2">The sequence shown here is derived from an EMBL/GenBank/DDBJ whole genome shotgun (WGS) entry which is preliminary data.</text>
</comment>
<organism evidence="2 3">
    <name type="scientific">Actinokineospora spheciospongiae</name>
    <dbReference type="NCBI Taxonomy" id="909613"/>
    <lineage>
        <taxon>Bacteria</taxon>
        <taxon>Bacillati</taxon>
        <taxon>Actinomycetota</taxon>
        <taxon>Actinomycetes</taxon>
        <taxon>Pseudonocardiales</taxon>
        <taxon>Pseudonocardiaceae</taxon>
        <taxon>Actinokineospora</taxon>
    </lineage>
</organism>
<dbReference type="Proteomes" id="UP000019277">
    <property type="component" value="Unassembled WGS sequence"/>
</dbReference>
<sequence>MDPFDTVADGLFQQVAHPLVLGMAWLVAIAVGVLATRWWYRRGGHPTGPLVAVSVVGSGTLVLASVIRGLTGTLPDLGAWPERFALVALVAVAAFAVVRSSALSRGALGGLVALAAGLAAVAVHKTGGLWLIAVLLLALAVTGGSKGLKVVIASFTGVVLLANVNHVGRVFHHLGWDFAPPDSALFNGKDLLLPAAVLLIGGVVCLIAPRSNG</sequence>
<name>W7INB1_9PSEU</name>
<feature type="transmembrane region" description="Helical" evidence="1">
    <location>
        <begin position="191"/>
        <end position="209"/>
    </location>
</feature>
<reference evidence="2 3" key="1">
    <citation type="journal article" date="2014" name="Genome Announc.">
        <title>Draft Genome Sequence of the Antitrypanosomally Active Sponge-Associated Bacterium Actinokineospora sp. Strain EG49.</title>
        <authorList>
            <person name="Harjes J."/>
            <person name="Ryu T."/>
            <person name="Abdelmohsen U.R."/>
            <person name="Moitinho-Silva L."/>
            <person name="Horn H."/>
            <person name="Ravasi T."/>
            <person name="Hentschel U."/>
        </authorList>
    </citation>
    <scope>NUCLEOTIDE SEQUENCE [LARGE SCALE GENOMIC DNA]</scope>
    <source>
        <strain evidence="2 3">EG49</strain>
    </source>
</reference>
<evidence type="ECO:0000313" key="3">
    <source>
        <dbReference type="Proteomes" id="UP000019277"/>
    </source>
</evidence>
<dbReference type="EMBL" id="AYXG01000263">
    <property type="protein sequence ID" value="EWC58041.1"/>
    <property type="molecule type" value="Genomic_DNA"/>
</dbReference>
<dbReference type="RefSeq" id="WP_152552397.1">
    <property type="nucleotide sequence ID" value="NZ_AYXG01000263.1"/>
</dbReference>
<evidence type="ECO:0000256" key="1">
    <source>
        <dbReference type="SAM" id="Phobius"/>
    </source>
</evidence>
<feature type="transmembrane region" description="Helical" evidence="1">
    <location>
        <begin position="79"/>
        <end position="98"/>
    </location>
</feature>
<keyword evidence="3" id="KW-1185">Reference proteome</keyword>
<dbReference type="OrthoDB" id="3379031at2"/>
<feature type="transmembrane region" description="Helical" evidence="1">
    <location>
        <begin position="151"/>
        <end position="171"/>
    </location>
</feature>